<dbReference type="InterPro" id="IPR036374">
    <property type="entry name" value="OxRdtase_Mopterin-bd_sf"/>
</dbReference>
<keyword evidence="4" id="KW-0560">Oxidoreductase</keyword>
<dbReference type="Gene3D" id="3.90.420.10">
    <property type="entry name" value="Oxidoreductase, molybdopterin-binding domain"/>
    <property type="match status" value="1"/>
</dbReference>
<organism evidence="7 8">
    <name type="scientific">Anaerobacillus alkaliphilus</name>
    <dbReference type="NCBI Taxonomy" id="1548597"/>
    <lineage>
        <taxon>Bacteria</taxon>
        <taxon>Bacillati</taxon>
        <taxon>Bacillota</taxon>
        <taxon>Bacilli</taxon>
        <taxon>Bacillales</taxon>
        <taxon>Bacillaceae</taxon>
        <taxon>Anaerobacillus</taxon>
    </lineage>
</organism>
<gene>
    <name evidence="7" type="ORF">DS745_23930</name>
</gene>
<comment type="caution">
    <text evidence="7">The sequence shown here is derived from an EMBL/GenBank/DDBJ whole genome shotgun (WGS) entry which is preliminary data.</text>
</comment>
<protein>
    <submittedName>
        <fullName evidence="7">Sulfite oxidase</fullName>
    </submittedName>
</protein>
<dbReference type="EMBL" id="QOUX01000048">
    <property type="protein sequence ID" value="RXI95662.1"/>
    <property type="molecule type" value="Genomic_DNA"/>
</dbReference>
<dbReference type="CDD" id="cd02110">
    <property type="entry name" value="SO_family_Moco_dimer"/>
    <property type="match status" value="1"/>
</dbReference>
<name>A0A4Q0VN06_9BACI</name>
<comment type="cofactor">
    <cofactor evidence="1">
        <name>Mo-molybdopterin</name>
        <dbReference type="ChEBI" id="CHEBI:71302"/>
    </cofactor>
</comment>
<dbReference type="OrthoDB" id="9778777at2"/>
<dbReference type="PRINTS" id="PR00407">
    <property type="entry name" value="EUMOPTERIN"/>
</dbReference>
<keyword evidence="2" id="KW-0500">Molybdenum</keyword>
<reference evidence="7 8" key="1">
    <citation type="journal article" date="2019" name="Int. J. Syst. Evol. Microbiol.">
        <title>Anaerobacillus alkaliphilus sp. nov., a novel alkaliphilic and moderately halophilic bacterium.</title>
        <authorList>
            <person name="Borsodi A.K."/>
            <person name="Aszalos J.M."/>
            <person name="Bihari P."/>
            <person name="Nagy I."/>
            <person name="Schumann P."/>
            <person name="Sproer C."/>
            <person name="Kovacs A.L."/>
            <person name="Boka K."/>
            <person name="Dobosy P."/>
            <person name="Ovari M."/>
            <person name="Szili-Kovacs T."/>
            <person name="Toth E."/>
        </authorList>
    </citation>
    <scope>NUCLEOTIDE SEQUENCE [LARGE SCALE GENOMIC DNA]</scope>
    <source>
        <strain evidence="7 8">B16-10</strain>
    </source>
</reference>
<proteinExistence type="predicted"/>
<keyword evidence="8" id="KW-1185">Reference proteome</keyword>
<dbReference type="RefSeq" id="WP_129080742.1">
    <property type="nucleotide sequence ID" value="NZ_QOUX01000048.1"/>
</dbReference>
<dbReference type="AlphaFoldDB" id="A0A4Q0VN06"/>
<dbReference type="GO" id="GO:0008482">
    <property type="term" value="F:sulfite oxidase activity"/>
    <property type="evidence" value="ECO:0007669"/>
    <property type="project" value="TreeGrafter"/>
</dbReference>
<feature type="domain" description="Oxidoreductase molybdopterin-binding" evidence="5">
    <location>
        <begin position="41"/>
        <end position="213"/>
    </location>
</feature>
<evidence type="ECO:0000256" key="4">
    <source>
        <dbReference type="ARBA" id="ARBA00023002"/>
    </source>
</evidence>
<dbReference type="InterPro" id="IPR000572">
    <property type="entry name" value="OxRdtase_Mopterin-bd_dom"/>
</dbReference>
<dbReference type="SUPFAM" id="SSF81296">
    <property type="entry name" value="E set domains"/>
    <property type="match status" value="1"/>
</dbReference>
<feature type="domain" description="Moybdenum cofactor oxidoreductase dimerisation" evidence="6">
    <location>
        <begin position="232"/>
        <end position="347"/>
    </location>
</feature>
<keyword evidence="3" id="KW-0479">Metal-binding</keyword>
<evidence type="ECO:0000256" key="1">
    <source>
        <dbReference type="ARBA" id="ARBA00001924"/>
    </source>
</evidence>
<dbReference type="Proteomes" id="UP000290649">
    <property type="component" value="Unassembled WGS sequence"/>
</dbReference>
<sequence>MELSNKPYLTTRSINPENQETPIKFLKTETIPTTYFFRRNHFQYPTILNDNFFLPITGQVKMPIVFQYSQIVQMETTAIKCFLECAGNKRSKFNPPVFGEQWEEGAISQGEWKGISLSCLLEITGIAADAREVVFVGYDYGKQEDIEHHIPFARSLPLEKAIHPDTIIAYEYNGRPLTYKHGFPFRLIVPGWYGMASVKWLKKIILIDDTFKGPFQTDDYVYYPKLSDPYPVTMVNVNSLIQKPLDYEIIDEGVTLIEGIAWSGESEVTNVDISFNGQQWVDAILIGETLDKTNRWTKWKFHWNAPKGEHTIYCRASDSKGRKQPLEPMWNKKGYGYNAITKIRVKVK</sequence>
<dbReference type="SUPFAM" id="SSF56524">
    <property type="entry name" value="Oxidoreductase molybdopterin-binding domain"/>
    <property type="match status" value="1"/>
</dbReference>
<evidence type="ECO:0000313" key="8">
    <source>
        <dbReference type="Proteomes" id="UP000290649"/>
    </source>
</evidence>
<dbReference type="GO" id="GO:0043546">
    <property type="term" value="F:molybdopterin cofactor binding"/>
    <property type="evidence" value="ECO:0007669"/>
    <property type="project" value="TreeGrafter"/>
</dbReference>
<dbReference type="InterPro" id="IPR005066">
    <property type="entry name" value="MoCF_OxRdtse_dimer"/>
</dbReference>
<dbReference type="InterPro" id="IPR008335">
    <property type="entry name" value="Mopterin_OxRdtase_euk"/>
</dbReference>
<dbReference type="GO" id="GO:0030151">
    <property type="term" value="F:molybdenum ion binding"/>
    <property type="evidence" value="ECO:0007669"/>
    <property type="project" value="InterPro"/>
</dbReference>
<dbReference type="Pfam" id="PF03404">
    <property type="entry name" value="Mo-co_dimer"/>
    <property type="match status" value="1"/>
</dbReference>
<evidence type="ECO:0000259" key="5">
    <source>
        <dbReference type="Pfam" id="PF00174"/>
    </source>
</evidence>
<evidence type="ECO:0000256" key="3">
    <source>
        <dbReference type="ARBA" id="ARBA00022723"/>
    </source>
</evidence>
<dbReference type="PANTHER" id="PTHR19372">
    <property type="entry name" value="SULFITE REDUCTASE"/>
    <property type="match status" value="1"/>
</dbReference>
<dbReference type="GO" id="GO:0020037">
    <property type="term" value="F:heme binding"/>
    <property type="evidence" value="ECO:0007669"/>
    <property type="project" value="TreeGrafter"/>
</dbReference>
<accession>A0A4Q0VN06</accession>
<dbReference type="GO" id="GO:0006790">
    <property type="term" value="P:sulfur compound metabolic process"/>
    <property type="evidence" value="ECO:0007669"/>
    <property type="project" value="TreeGrafter"/>
</dbReference>
<evidence type="ECO:0000256" key="2">
    <source>
        <dbReference type="ARBA" id="ARBA00022505"/>
    </source>
</evidence>
<dbReference type="Pfam" id="PF00174">
    <property type="entry name" value="Oxidored_molyb"/>
    <property type="match status" value="1"/>
</dbReference>
<dbReference type="Gene3D" id="2.60.40.650">
    <property type="match status" value="1"/>
</dbReference>
<dbReference type="InterPro" id="IPR014756">
    <property type="entry name" value="Ig_E-set"/>
</dbReference>
<evidence type="ECO:0000313" key="7">
    <source>
        <dbReference type="EMBL" id="RXI95662.1"/>
    </source>
</evidence>
<evidence type="ECO:0000259" key="6">
    <source>
        <dbReference type="Pfam" id="PF03404"/>
    </source>
</evidence>
<dbReference type="PANTHER" id="PTHR19372:SF7">
    <property type="entry name" value="SULFITE OXIDASE, MITOCHONDRIAL"/>
    <property type="match status" value="1"/>
</dbReference>